<dbReference type="InterPro" id="IPR044068">
    <property type="entry name" value="CB"/>
</dbReference>
<dbReference type="InterPro" id="IPR002104">
    <property type="entry name" value="Integrase_catalytic"/>
</dbReference>
<evidence type="ECO:0000256" key="2">
    <source>
        <dbReference type="ARBA" id="ARBA00023125"/>
    </source>
</evidence>
<dbReference type="InterPro" id="IPR050090">
    <property type="entry name" value="Tyrosine_recombinase_XerCD"/>
</dbReference>
<evidence type="ECO:0000256" key="3">
    <source>
        <dbReference type="ARBA" id="ARBA00023172"/>
    </source>
</evidence>
<feature type="domain" description="Tyr recombinase" evidence="5">
    <location>
        <begin position="272"/>
        <end position="475"/>
    </location>
</feature>
<reference evidence="7 8" key="1">
    <citation type="submission" date="2021-01" db="EMBL/GenBank/DDBJ databases">
        <title>Whole genome shotgun sequence of Plantactinospora endophytica NBRC 110450.</title>
        <authorList>
            <person name="Komaki H."/>
            <person name="Tamura T."/>
        </authorList>
    </citation>
    <scope>NUCLEOTIDE SEQUENCE [LARGE SCALE GENOMIC DNA]</scope>
    <source>
        <strain evidence="7 8">NBRC 110450</strain>
    </source>
</reference>
<accession>A0ABQ4EFD2</accession>
<dbReference type="Pfam" id="PF00589">
    <property type="entry name" value="Phage_integrase"/>
    <property type="match status" value="1"/>
</dbReference>
<name>A0ABQ4EFD2_9ACTN</name>
<dbReference type="Pfam" id="PF14659">
    <property type="entry name" value="Phage_int_SAM_3"/>
    <property type="match status" value="1"/>
</dbReference>
<gene>
    <name evidence="7" type="ORF">Pen02_83010</name>
</gene>
<protein>
    <submittedName>
        <fullName evidence="7">Site-specific integrase</fullName>
    </submittedName>
</protein>
<feature type="domain" description="Core-binding (CB)" evidence="6">
    <location>
        <begin position="126"/>
        <end position="230"/>
    </location>
</feature>
<proteinExistence type="predicted"/>
<keyword evidence="2 4" id="KW-0238">DNA-binding</keyword>
<dbReference type="InterPro" id="IPR010998">
    <property type="entry name" value="Integrase_recombinase_N"/>
</dbReference>
<dbReference type="Gene3D" id="1.10.443.10">
    <property type="entry name" value="Intergrase catalytic core"/>
    <property type="match status" value="1"/>
</dbReference>
<dbReference type="InterPro" id="IPR011010">
    <property type="entry name" value="DNA_brk_join_enz"/>
</dbReference>
<dbReference type="Gene3D" id="1.10.150.130">
    <property type="match status" value="1"/>
</dbReference>
<keyword evidence="1" id="KW-0229">DNA integration</keyword>
<dbReference type="PANTHER" id="PTHR30349:SF91">
    <property type="entry name" value="INTA PROTEIN"/>
    <property type="match status" value="1"/>
</dbReference>
<evidence type="ECO:0000259" key="6">
    <source>
        <dbReference type="PROSITE" id="PS51900"/>
    </source>
</evidence>
<dbReference type="EMBL" id="BONW01000063">
    <property type="protein sequence ID" value="GIG93365.1"/>
    <property type="molecule type" value="Genomic_DNA"/>
</dbReference>
<dbReference type="InterPro" id="IPR013762">
    <property type="entry name" value="Integrase-like_cat_sf"/>
</dbReference>
<keyword evidence="8" id="KW-1185">Reference proteome</keyword>
<dbReference type="RefSeq" id="WP_203871630.1">
    <property type="nucleotide sequence ID" value="NZ_BONW01000063.1"/>
</dbReference>
<dbReference type="SUPFAM" id="SSF56349">
    <property type="entry name" value="DNA breaking-rejoining enzymes"/>
    <property type="match status" value="1"/>
</dbReference>
<evidence type="ECO:0000259" key="5">
    <source>
        <dbReference type="PROSITE" id="PS51898"/>
    </source>
</evidence>
<dbReference type="Proteomes" id="UP000646749">
    <property type="component" value="Unassembled WGS sequence"/>
</dbReference>
<evidence type="ECO:0000256" key="4">
    <source>
        <dbReference type="PROSITE-ProRule" id="PRU01248"/>
    </source>
</evidence>
<organism evidence="7 8">
    <name type="scientific">Plantactinospora endophytica</name>
    <dbReference type="NCBI Taxonomy" id="673535"/>
    <lineage>
        <taxon>Bacteria</taxon>
        <taxon>Bacillati</taxon>
        <taxon>Actinomycetota</taxon>
        <taxon>Actinomycetes</taxon>
        <taxon>Micromonosporales</taxon>
        <taxon>Micromonosporaceae</taxon>
        <taxon>Plantactinospora</taxon>
    </lineage>
</organism>
<keyword evidence="3" id="KW-0233">DNA recombination</keyword>
<dbReference type="CDD" id="cd01189">
    <property type="entry name" value="INT_ICEBs1_C_like"/>
    <property type="match status" value="1"/>
</dbReference>
<dbReference type="PANTHER" id="PTHR30349">
    <property type="entry name" value="PHAGE INTEGRASE-RELATED"/>
    <property type="match status" value="1"/>
</dbReference>
<comment type="caution">
    <text evidence="7">The sequence shown here is derived from an EMBL/GenBank/DDBJ whole genome shotgun (WGS) entry which is preliminary data.</text>
</comment>
<evidence type="ECO:0000313" key="8">
    <source>
        <dbReference type="Proteomes" id="UP000646749"/>
    </source>
</evidence>
<dbReference type="PROSITE" id="PS51898">
    <property type="entry name" value="TYR_RECOMBINASE"/>
    <property type="match status" value="1"/>
</dbReference>
<sequence>MARGSVTKRCSCRDEKGAKVGASCPQLRRPNGTWAPGHGWWGYQLELPVSPGERRRQLRRSGFATRSAADSQLNEAKALLALAGDDNDVAVQIATLLLGIKPGRPLPDRNVLARRIGAGIAAASDTTVGDYLDNWLAARRGLAESTRRGYGSHITQHLRPHLGHIPIGRLRNTHLRGMFDAIGDRNVAIETARQNDNPETRAHVTGMRTVGPAAMHRIRATLRKALNDAIRDRLIDFNPATHLELPSGRSPKPRVWTPRAVEHWRATGQQPSPVMVWTPAQAGQFLDYAEDNDPDLYAMFLLILHRGLRRGEAVGLPDANIDLDTATVVVAQQITTCGHTPITKDIKGNANHRLFRLDTSTQAAMRTYQTRRARWQANAGPNWPATGLYFVQPDGRPWHPQTISKRFKKLAAATDLPPIRLHDLRHGAATYLKAAGGDLKDIQELLGHSSLTITSDTYTSIIIDLATERAKAQAAADLVPRHRLAS</sequence>
<dbReference type="InterPro" id="IPR004107">
    <property type="entry name" value="Integrase_SAM-like_N"/>
</dbReference>
<evidence type="ECO:0000313" key="7">
    <source>
        <dbReference type="EMBL" id="GIG93365.1"/>
    </source>
</evidence>
<dbReference type="PROSITE" id="PS51900">
    <property type="entry name" value="CB"/>
    <property type="match status" value="1"/>
</dbReference>
<evidence type="ECO:0000256" key="1">
    <source>
        <dbReference type="ARBA" id="ARBA00022908"/>
    </source>
</evidence>